<dbReference type="EMBL" id="PEWN01000106">
    <property type="protein sequence ID" value="PIU51022.1"/>
    <property type="molecule type" value="Genomic_DNA"/>
</dbReference>
<dbReference type="Proteomes" id="UP000229227">
    <property type="component" value="Unassembled WGS sequence"/>
</dbReference>
<feature type="domain" description="Mu DNA binding I gamma subdomain" evidence="1">
    <location>
        <begin position="29"/>
        <end position="98"/>
    </location>
</feature>
<sequence>MRIDIFCRIAQGPDLLACYNNPEVKFPGLARKRRNHKAANSFLQPLVKNLVSFVNYYQNREMPLVGICYPKLKEIAQDKAYEIDPPLFSQRRQAKNHVMPFNNFFKLMASVTVKHVPASEKYGLEPV</sequence>
<comment type="caution">
    <text evidence="2">The sequence shown here is derived from an EMBL/GenBank/DDBJ whole genome shotgun (WGS) entry which is preliminary data.</text>
</comment>
<organism evidence="2 3">
    <name type="scientific">Candidatus Desantisbacteria bacterium CG07_land_8_20_14_0_80_39_15</name>
    <dbReference type="NCBI Taxonomy" id="1974549"/>
    <lineage>
        <taxon>Bacteria</taxon>
        <taxon>Candidatus Desantisiibacteriota</taxon>
    </lineage>
</organism>
<accession>A0A2M6ZF47</accession>
<evidence type="ECO:0000259" key="1">
    <source>
        <dbReference type="Pfam" id="PF09039"/>
    </source>
</evidence>
<protein>
    <recommendedName>
        <fullName evidence="1">Mu DNA binding I gamma subdomain domain-containing protein</fullName>
    </recommendedName>
</protein>
<dbReference type="Pfam" id="PF09039">
    <property type="entry name" value="HTH_Tnp_Mu_2"/>
    <property type="match status" value="1"/>
</dbReference>
<evidence type="ECO:0000313" key="3">
    <source>
        <dbReference type="Proteomes" id="UP000229227"/>
    </source>
</evidence>
<name>A0A2M6ZF47_9BACT</name>
<reference evidence="3" key="1">
    <citation type="submission" date="2017-09" db="EMBL/GenBank/DDBJ databases">
        <title>Depth-based differentiation of microbial function through sediment-hosted aquifers and enrichment of novel symbionts in the deep terrestrial subsurface.</title>
        <authorList>
            <person name="Probst A.J."/>
            <person name="Ladd B."/>
            <person name="Jarett J.K."/>
            <person name="Geller-Mcgrath D.E."/>
            <person name="Sieber C.M.K."/>
            <person name="Emerson J.B."/>
            <person name="Anantharaman K."/>
            <person name="Thomas B.C."/>
            <person name="Malmstrom R."/>
            <person name="Stieglmeier M."/>
            <person name="Klingl A."/>
            <person name="Woyke T."/>
            <person name="Ryan C.M."/>
            <person name="Banfield J.F."/>
        </authorList>
    </citation>
    <scope>NUCLEOTIDE SEQUENCE [LARGE SCALE GENOMIC DNA]</scope>
</reference>
<dbReference type="InterPro" id="IPR015126">
    <property type="entry name" value="Mu_I-gamma"/>
</dbReference>
<gene>
    <name evidence="2" type="ORF">COS91_06480</name>
</gene>
<evidence type="ECO:0000313" key="2">
    <source>
        <dbReference type="EMBL" id="PIU51022.1"/>
    </source>
</evidence>
<dbReference type="AlphaFoldDB" id="A0A2M6ZF47"/>
<proteinExistence type="predicted"/>